<reference evidence="11" key="1">
    <citation type="journal article" date="2015" name="Nature">
        <title>Complex archaea that bridge the gap between prokaryotes and eukaryotes.</title>
        <authorList>
            <person name="Spang A."/>
            <person name="Saw J.H."/>
            <person name="Jorgensen S.L."/>
            <person name="Zaremba-Niedzwiedzka K."/>
            <person name="Martijn J."/>
            <person name="Lind A.E."/>
            <person name="van Eijk R."/>
            <person name="Schleper C."/>
            <person name="Guy L."/>
            <person name="Ettema T.J."/>
        </authorList>
    </citation>
    <scope>NUCLEOTIDE SEQUENCE</scope>
</reference>
<evidence type="ECO:0000256" key="9">
    <source>
        <dbReference type="ARBA" id="ARBA00023264"/>
    </source>
</evidence>
<organism evidence="11">
    <name type="scientific">marine sediment metagenome</name>
    <dbReference type="NCBI Taxonomy" id="412755"/>
    <lineage>
        <taxon>unclassified sequences</taxon>
        <taxon>metagenomes</taxon>
        <taxon>ecological metagenomes</taxon>
    </lineage>
</organism>
<feature type="transmembrane region" description="Helical" evidence="10">
    <location>
        <begin position="115"/>
        <end position="136"/>
    </location>
</feature>
<keyword evidence="2" id="KW-0444">Lipid biosynthesis</keyword>
<proteinExistence type="inferred from homology"/>
<evidence type="ECO:0000256" key="5">
    <source>
        <dbReference type="ARBA" id="ARBA00022989"/>
    </source>
</evidence>
<evidence type="ECO:0000313" key="11">
    <source>
        <dbReference type="EMBL" id="KKN12443.1"/>
    </source>
</evidence>
<dbReference type="GO" id="GO:0043772">
    <property type="term" value="F:acyl-phosphate glycerol-3-phosphate acyltransferase activity"/>
    <property type="evidence" value="ECO:0007669"/>
    <property type="project" value="InterPro"/>
</dbReference>
<evidence type="ECO:0000256" key="10">
    <source>
        <dbReference type="SAM" id="Phobius"/>
    </source>
</evidence>
<dbReference type="SMART" id="SM01207">
    <property type="entry name" value="G3P_acyltransf"/>
    <property type="match status" value="1"/>
</dbReference>
<dbReference type="InterPro" id="IPR003811">
    <property type="entry name" value="G3P_acylTferase_PlsY"/>
</dbReference>
<keyword evidence="1" id="KW-1003">Cell membrane</keyword>
<evidence type="ECO:0008006" key="12">
    <source>
        <dbReference type="Google" id="ProtNLM"/>
    </source>
</evidence>
<evidence type="ECO:0000256" key="6">
    <source>
        <dbReference type="ARBA" id="ARBA00023098"/>
    </source>
</evidence>
<evidence type="ECO:0000256" key="8">
    <source>
        <dbReference type="ARBA" id="ARBA00023209"/>
    </source>
</evidence>
<dbReference type="AlphaFoldDB" id="A0A0F9R4R9"/>
<keyword evidence="3" id="KW-0808">Transferase</keyword>
<dbReference type="Pfam" id="PF02660">
    <property type="entry name" value="G3P_acyltransf"/>
    <property type="match status" value="1"/>
</dbReference>
<evidence type="ECO:0000256" key="2">
    <source>
        <dbReference type="ARBA" id="ARBA00022516"/>
    </source>
</evidence>
<dbReference type="EMBL" id="LAZR01004032">
    <property type="protein sequence ID" value="KKN12443.1"/>
    <property type="molecule type" value="Genomic_DNA"/>
</dbReference>
<feature type="non-terminal residue" evidence="11">
    <location>
        <position position="162"/>
    </location>
</feature>
<dbReference type="PANTHER" id="PTHR30309">
    <property type="entry name" value="INNER MEMBRANE PROTEIN YGIH"/>
    <property type="match status" value="1"/>
</dbReference>
<comment type="caution">
    <text evidence="11">The sequence shown here is derived from an EMBL/GenBank/DDBJ whole genome shotgun (WGS) entry which is preliminary data.</text>
</comment>
<evidence type="ECO:0000256" key="4">
    <source>
        <dbReference type="ARBA" id="ARBA00022692"/>
    </source>
</evidence>
<feature type="transmembrane region" description="Helical" evidence="10">
    <location>
        <begin position="83"/>
        <end position="103"/>
    </location>
</feature>
<dbReference type="GO" id="GO:0005886">
    <property type="term" value="C:plasma membrane"/>
    <property type="evidence" value="ECO:0007669"/>
    <property type="project" value="InterPro"/>
</dbReference>
<gene>
    <name evidence="11" type="ORF">LCGC14_1016480</name>
</gene>
<dbReference type="GO" id="GO:0008654">
    <property type="term" value="P:phospholipid biosynthetic process"/>
    <property type="evidence" value="ECO:0007669"/>
    <property type="project" value="UniProtKB-KW"/>
</dbReference>
<feature type="transmembrane region" description="Helical" evidence="10">
    <location>
        <begin position="142"/>
        <end position="161"/>
    </location>
</feature>
<dbReference type="PANTHER" id="PTHR30309:SF0">
    <property type="entry name" value="GLYCEROL-3-PHOSPHATE ACYLTRANSFERASE-RELATED"/>
    <property type="match status" value="1"/>
</dbReference>
<keyword evidence="8" id="KW-0594">Phospholipid biosynthesis</keyword>
<feature type="transmembrane region" description="Helical" evidence="10">
    <location>
        <begin position="6"/>
        <end position="28"/>
    </location>
</feature>
<evidence type="ECO:0000256" key="7">
    <source>
        <dbReference type="ARBA" id="ARBA00023136"/>
    </source>
</evidence>
<keyword evidence="4 10" id="KW-0812">Transmembrane</keyword>
<evidence type="ECO:0000256" key="1">
    <source>
        <dbReference type="ARBA" id="ARBA00022475"/>
    </source>
</evidence>
<keyword evidence="5 10" id="KW-1133">Transmembrane helix</keyword>
<keyword evidence="6" id="KW-0443">Lipid metabolism</keyword>
<evidence type="ECO:0000256" key="3">
    <source>
        <dbReference type="ARBA" id="ARBA00022679"/>
    </source>
</evidence>
<keyword evidence="7 10" id="KW-0472">Membrane</keyword>
<keyword evidence="9" id="KW-1208">Phospholipid metabolism</keyword>
<dbReference type="HAMAP" id="MF_01043">
    <property type="entry name" value="PlsY"/>
    <property type="match status" value="1"/>
</dbReference>
<sequence length="162" mass="16974">MIGIFFVLLVAYIMGSFPMGYWIGQVFFKKDITTAGSGNIGATNAYRILGPGGGAVVLLADFLKGAAPVIIMKSVKAPAELVPWLVVAAGLLTITGHTFSVFLKFKGGKGAATALGVITVVFPKVMLVILAVWLIVLGLTRYISISSMIAAALLPILVVLLH</sequence>
<name>A0A0F9R4R9_9ZZZZ</name>
<accession>A0A0F9R4R9</accession>
<protein>
    <recommendedName>
        <fullName evidence="12">Glycerol-3-phosphate acyltransferase</fullName>
    </recommendedName>
</protein>